<dbReference type="PATRIC" id="fig|33036.3.peg.1485"/>
<dbReference type="GO" id="GO:0003796">
    <property type="term" value="F:lysozyme activity"/>
    <property type="evidence" value="ECO:0007669"/>
    <property type="project" value="InterPro"/>
</dbReference>
<dbReference type="Pfam" id="PF08230">
    <property type="entry name" value="CW_7"/>
    <property type="match status" value="1"/>
</dbReference>
<comment type="caution">
    <text evidence="5">The sequence shown here is derived from an EMBL/GenBank/DDBJ whole genome shotgun (WGS) entry which is preliminary data.</text>
</comment>
<dbReference type="PANTHER" id="PTHR34135:SF2">
    <property type="entry name" value="LYSOZYME"/>
    <property type="match status" value="1"/>
</dbReference>
<evidence type="ECO:0000256" key="3">
    <source>
        <dbReference type="SAM" id="SignalP"/>
    </source>
</evidence>
<keyword evidence="5" id="KW-0378">Hydrolase</keyword>
<dbReference type="SUPFAM" id="SSF51445">
    <property type="entry name" value="(Trans)glycosidases"/>
    <property type="match status" value="1"/>
</dbReference>
<dbReference type="InterPro" id="IPR017853">
    <property type="entry name" value="GH"/>
</dbReference>
<gene>
    <name evidence="5" type="ORF">HMPREF3200_01501</name>
</gene>
<dbReference type="InterPro" id="IPR002053">
    <property type="entry name" value="Glyco_hydro_25"/>
</dbReference>
<evidence type="ECO:0000256" key="1">
    <source>
        <dbReference type="ARBA" id="ARBA00010646"/>
    </source>
</evidence>
<feature type="signal peptide" evidence="3">
    <location>
        <begin position="1"/>
        <end position="24"/>
    </location>
</feature>
<reference evidence="6" key="1">
    <citation type="submission" date="2016-01" db="EMBL/GenBank/DDBJ databases">
        <authorList>
            <person name="Mitreva M."/>
            <person name="Pepin K.H."/>
            <person name="Mihindukulasuriya K.A."/>
            <person name="Fulton R."/>
            <person name="Fronick C."/>
            <person name="O'Laughlin M."/>
            <person name="Miner T."/>
            <person name="Herter B."/>
            <person name="Rosa B.A."/>
            <person name="Cordes M."/>
            <person name="Tomlinson C."/>
            <person name="Wollam A."/>
            <person name="Palsikar V.B."/>
            <person name="Mardis E.R."/>
            <person name="Wilson R.K."/>
        </authorList>
    </citation>
    <scope>NUCLEOTIDE SEQUENCE [LARGE SCALE GENOMIC DNA]</scope>
    <source>
        <strain evidence="6">MJR8151</strain>
    </source>
</reference>
<dbReference type="GO" id="GO:0009253">
    <property type="term" value="P:peptidoglycan catabolic process"/>
    <property type="evidence" value="ECO:0007669"/>
    <property type="project" value="InterPro"/>
</dbReference>
<feature type="chain" id="PRO_5007456861" evidence="3">
    <location>
        <begin position="25"/>
        <end position="364"/>
    </location>
</feature>
<dbReference type="EMBL" id="LRPM01000055">
    <property type="protein sequence ID" value="KWZ77325.1"/>
    <property type="molecule type" value="Genomic_DNA"/>
</dbReference>
<feature type="domain" description="Cpl-7 lysozyme C-terminal" evidence="4">
    <location>
        <begin position="319"/>
        <end position="360"/>
    </location>
</feature>
<evidence type="ECO:0000313" key="5">
    <source>
        <dbReference type="EMBL" id="KWZ77325.1"/>
    </source>
</evidence>
<feature type="region of interest" description="Disordered" evidence="2">
    <location>
        <begin position="53"/>
        <end position="73"/>
    </location>
</feature>
<evidence type="ECO:0000256" key="2">
    <source>
        <dbReference type="SAM" id="MobiDB-lite"/>
    </source>
</evidence>
<proteinExistence type="inferred from homology"/>
<dbReference type="Proteomes" id="UP000070383">
    <property type="component" value="Unassembled WGS sequence"/>
</dbReference>
<dbReference type="PROSITE" id="PS51904">
    <property type="entry name" value="GLYCOSYL_HYDROL_F25_2"/>
    <property type="match status" value="1"/>
</dbReference>
<protein>
    <submittedName>
        <fullName evidence="5">Glycosyl hydrolase family 25</fullName>
    </submittedName>
</protein>
<dbReference type="SMART" id="SM01095">
    <property type="entry name" value="Cpl-7"/>
    <property type="match status" value="1"/>
</dbReference>
<evidence type="ECO:0000313" key="6">
    <source>
        <dbReference type="Proteomes" id="UP000070383"/>
    </source>
</evidence>
<dbReference type="PANTHER" id="PTHR34135">
    <property type="entry name" value="LYSOZYME"/>
    <property type="match status" value="1"/>
</dbReference>
<dbReference type="Gene3D" id="3.20.20.80">
    <property type="entry name" value="Glycosidases"/>
    <property type="match status" value="1"/>
</dbReference>
<dbReference type="Pfam" id="PF01183">
    <property type="entry name" value="Glyco_hydro_25"/>
    <property type="match status" value="1"/>
</dbReference>
<accession>A0A133KCY6</accession>
<dbReference type="GO" id="GO:0016052">
    <property type="term" value="P:carbohydrate catabolic process"/>
    <property type="evidence" value="ECO:0007669"/>
    <property type="project" value="TreeGrafter"/>
</dbReference>
<name>A0A133KCY6_9FIRM</name>
<dbReference type="STRING" id="33036.HMPREF3200_01501"/>
<sequence>MKINKKILACLLAAGILLPDLAYAAEVVIYDKSNIDDIYAEMKLTYNQDKVEERKNELISEKKPKEEEKPKVLPSDKEIDQIAKDLKKYENSKDSLDESDIYPKVPVYEKVVDISEHQSPKNINYDKLAKSVDGAILRSSIRQKNNTLRKDKEVENHYRELNQRNVPLGFYHYSRAINEKEALEEANFVLNVVRNKKVSLPIYIDIEDNDRQAKATKAQITAVADAFTKAIRRNGYVAGIYSYPHFANKYLSKKVRDENEFWVAEWKKDNSYPKYKQSHYDSWQYSSKGGVSGYKANIDKNILYRDYPLIMTGKSAKGYAKVADEVIAGKWGNGLIRKKRLEYAGYNYKLIQDEVNKKIRLRRI</sequence>
<dbReference type="RefSeq" id="WP_060929703.1">
    <property type="nucleotide sequence ID" value="NZ_KQ955286.1"/>
</dbReference>
<keyword evidence="6" id="KW-1185">Reference proteome</keyword>
<comment type="similarity">
    <text evidence="1">Belongs to the glycosyl hydrolase 25 family.</text>
</comment>
<dbReference type="AlphaFoldDB" id="A0A133KCY6"/>
<evidence type="ECO:0000259" key="4">
    <source>
        <dbReference type="SMART" id="SM01095"/>
    </source>
</evidence>
<dbReference type="OrthoDB" id="5056238at2"/>
<dbReference type="InterPro" id="IPR013168">
    <property type="entry name" value="Cpl_7_lyso_C"/>
</dbReference>
<dbReference type="GO" id="GO:0016998">
    <property type="term" value="P:cell wall macromolecule catabolic process"/>
    <property type="evidence" value="ECO:0007669"/>
    <property type="project" value="InterPro"/>
</dbReference>
<keyword evidence="3" id="KW-0732">Signal</keyword>
<organism evidence="5 6">
    <name type="scientific">Anaerococcus tetradius</name>
    <dbReference type="NCBI Taxonomy" id="33036"/>
    <lineage>
        <taxon>Bacteria</taxon>
        <taxon>Bacillati</taxon>
        <taxon>Bacillota</taxon>
        <taxon>Tissierellia</taxon>
        <taxon>Tissierellales</taxon>
        <taxon>Peptoniphilaceae</taxon>
        <taxon>Anaerococcus</taxon>
    </lineage>
</organism>